<dbReference type="Pfam" id="PF08291">
    <property type="entry name" value="Peptidase_M15_3"/>
    <property type="match status" value="1"/>
</dbReference>
<evidence type="ECO:0000313" key="1">
    <source>
        <dbReference type="EMBL" id="CEN41122.1"/>
    </source>
</evidence>
<dbReference type="SUPFAM" id="SSF55166">
    <property type="entry name" value="Hedgehog/DD-peptidase"/>
    <property type="match status" value="1"/>
</dbReference>
<reference evidence="1 2" key="1">
    <citation type="submission" date="2015-01" db="EMBL/GenBank/DDBJ databases">
        <authorList>
            <person name="Xiang T."/>
            <person name="Song Y."/>
            <person name="Huang L."/>
            <person name="Wang B."/>
            <person name="Wu P."/>
        </authorList>
    </citation>
    <scope>NUCLEOTIDE SEQUENCE [LARGE SCALE GENOMIC DNA]</scope>
    <source>
        <strain evidence="1 2">Cc12</strain>
    </source>
</reference>
<dbReference type="RefSeq" id="WP_042002043.1">
    <property type="nucleotide sequence ID" value="NZ_CP022382.1"/>
</dbReference>
<evidence type="ECO:0000313" key="2">
    <source>
        <dbReference type="Proteomes" id="UP000044026"/>
    </source>
</evidence>
<dbReference type="InterPro" id="IPR013230">
    <property type="entry name" value="Peptidase_M15A_C"/>
</dbReference>
<gene>
    <name evidence="1" type="ORF">CCAN12_800069</name>
</gene>
<sequence length="129" mass="14499">MQLTTHFTKKEFDCRDGSTMPSQAFENVKQLAEQLQVLRDYLGKKITINSGYRSKAYNATLKGASPKSQHLLGKAADIVIEGMTPKKVAETIEKLIAQGKMKQGGIGIYKTFTHYDIRGVKARWDFSKK</sequence>
<dbReference type="InterPro" id="IPR009045">
    <property type="entry name" value="Zn_M74/Hedgehog-like"/>
</dbReference>
<dbReference type="EMBL" id="CDOE01000079">
    <property type="protein sequence ID" value="CEN41122.1"/>
    <property type="molecule type" value="Genomic_DNA"/>
</dbReference>
<dbReference type="GeneID" id="69580302"/>
<protein>
    <submittedName>
        <fullName evidence="1">Uncharacterized protein</fullName>
    </submittedName>
</protein>
<dbReference type="Gene3D" id="3.30.1380.10">
    <property type="match status" value="1"/>
</dbReference>
<dbReference type="AlphaFoldDB" id="A0A0B7HT93"/>
<name>A0A0B7HT93_9FLAO</name>
<proteinExistence type="predicted"/>
<accession>A0A0B7HT93</accession>
<dbReference type="Proteomes" id="UP000044026">
    <property type="component" value="Unassembled WGS sequence"/>
</dbReference>
<organism evidence="1 2">
    <name type="scientific">Capnocytophaga canimorsus</name>
    <dbReference type="NCBI Taxonomy" id="28188"/>
    <lineage>
        <taxon>Bacteria</taxon>
        <taxon>Pseudomonadati</taxon>
        <taxon>Bacteroidota</taxon>
        <taxon>Flavobacteriia</taxon>
        <taxon>Flavobacteriales</taxon>
        <taxon>Flavobacteriaceae</taxon>
        <taxon>Capnocytophaga</taxon>
    </lineage>
</organism>